<protein>
    <submittedName>
        <fullName evidence="2">Uncharacterized protein</fullName>
    </submittedName>
</protein>
<keyword evidence="1" id="KW-0472">Membrane</keyword>
<dbReference type="Proteomes" id="UP000680865">
    <property type="component" value="Unassembled WGS sequence"/>
</dbReference>
<proteinExistence type="predicted"/>
<organism evidence="2 3">
    <name type="scientific">Winogradskya consettensis</name>
    <dbReference type="NCBI Taxonomy" id="113560"/>
    <lineage>
        <taxon>Bacteria</taxon>
        <taxon>Bacillati</taxon>
        <taxon>Actinomycetota</taxon>
        <taxon>Actinomycetes</taxon>
        <taxon>Micromonosporales</taxon>
        <taxon>Micromonosporaceae</taxon>
        <taxon>Winogradskya</taxon>
    </lineage>
</organism>
<keyword evidence="1" id="KW-1133">Transmembrane helix</keyword>
<evidence type="ECO:0000256" key="1">
    <source>
        <dbReference type="SAM" id="Phobius"/>
    </source>
</evidence>
<evidence type="ECO:0000313" key="3">
    <source>
        <dbReference type="Proteomes" id="UP000680865"/>
    </source>
</evidence>
<comment type="caution">
    <text evidence="2">The sequence shown here is derived from an EMBL/GenBank/DDBJ whole genome shotgun (WGS) entry which is preliminary data.</text>
</comment>
<evidence type="ECO:0000313" key="2">
    <source>
        <dbReference type="EMBL" id="GIM66039.1"/>
    </source>
</evidence>
<dbReference type="EMBL" id="BOQP01000001">
    <property type="protein sequence ID" value="GIM66039.1"/>
    <property type="molecule type" value="Genomic_DNA"/>
</dbReference>
<accession>A0A919S5U7</accession>
<keyword evidence="1" id="KW-0812">Transmembrane</keyword>
<name>A0A919S5U7_9ACTN</name>
<reference evidence="2" key="1">
    <citation type="submission" date="2021-03" db="EMBL/GenBank/DDBJ databases">
        <title>Whole genome shotgun sequence of Actinoplanes consettensis NBRC 14913.</title>
        <authorList>
            <person name="Komaki H."/>
            <person name="Tamura T."/>
        </authorList>
    </citation>
    <scope>NUCLEOTIDE SEQUENCE</scope>
    <source>
        <strain evidence="2">NBRC 14913</strain>
    </source>
</reference>
<dbReference type="AlphaFoldDB" id="A0A919S5U7"/>
<feature type="transmembrane region" description="Helical" evidence="1">
    <location>
        <begin position="91"/>
        <end position="111"/>
    </location>
</feature>
<dbReference type="RefSeq" id="WP_212995145.1">
    <property type="nucleotide sequence ID" value="NZ_BAAATW010000001.1"/>
</dbReference>
<gene>
    <name evidence="2" type="ORF">Aco04nite_00170</name>
</gene>
<keyword evidence="3" id="KW-1185">Reference proteome</keyword>
<sequence length="403" mass="41790">MTGEPGYISATIEIPPAEAAAGTIRSLWSPTHGPLHITVPPGTTDGAVLWVDSPGGKVAVTVRVTLPFPAPAPVLAGPPIAVQRSGRRNKLIGLGVAAVLVAGCIGVIGAFSGGDDDEKPVAETLIATGTTTAPTIAPTTTAPSTPEQYAALLTGSDNAIRATFGKLNTSDNKAFAKAAPAAAASIRNEADKLRASEPPAGAESVHEDLAQQLDSFGDIIEETAGTKQECPAASPYASVLQSGWADGIRADVKKLTSANGKYKFGTFLPAAPKDQNRRLSNGKYVKRTSTGGLGHLKIENGGDDTTVSLVKGKKTVFTVYVRGGKSYTAKGIKDGTYRIYTATGTDWNSAKKGFTRDCGFSKFDDTFKFSTTSRTSSIWTITLTPVVGGNATTSDVDPDAFPQ</sequence>